<dbReference type="EMBL" id="JH816340">
    <property type="protein sequence ID" value="EKC21019.1"/>
    <property type="molecule type" value="Genomic_DNA"/>
</dbReference>
<dbReference type="AlphaFoldDB" id="K1PQA1"/>
<proteinExistence type="predicted"/>
<name>K1PQA1_MAGGI</name>
<protein>
    <submittedName>
        <fullName evidence="1">Uncharacterized protein</fullName>
    </submittedName>
</protein>
<reference evidence="1" key="1">
    <citation type="journal article" date="2012" name="Nature">
        <title>The oyster genome reveals stress adaptation and complexity of shell formation.</title>
        <authorList>
            <person name="Zhang G."/>
            <person name="Fang X."/>
            <person name="Guo X."/>
            <person name="Li L."/>
            <person name="Luo R."/>
            <person name="Xu F."/>
            <person name="Yang P."/>
            <person name="Zhang L."/>
            <person name="Wang X."/>
            <person name="Qi H."/>
            <person name="Xiong Z."/>
            <person name="Que H."/>
            <person name="Xie Y."/>
            <person name="Holland P.W."/>
            <person name="Paps J."/>
            <person name="Zhu Y."/>
            <person name="Wu F."/>
            <person name="Chen Y."/>
            <person name="Wang J."/>
            <person name="Peng C."/>
            <person name="Meng J."/>
            <person name="Yang L."/>
            <person name="Liu J."/>
            <person name="Wen B."/>
            <person name="Zhang N."/>
            <person name="Huang Z."/>
            <person name="Zhu Q."/>
            <person name="Feng Y."/>
            <person name="Mount A."/>
            <person name="Hedgecock D."/>
            <person name="Xu Z."/>
            <person name="Liu Y."/>
            <person name="Domazet-Loso T."/>
            <person name="Du Y."/>
            <person name="Sun X."/>
            <person name="Zhang S."/>
            <person name="Liu B."/>
            <person name="Cheng P."/>
            <person name="Jiang X."/>
            <person name="Li J."/>
            <person name="Fan D."/>
            <person name="Wang W."/>
            <person name="Fu W."/>
            <person name="Wang T."/>
            <person name="Wang B."/>
            <person name="Zhang J."/>
            <person name="Peng Z."/>
            <person name="Li Y."/>
            <person name="Li N."/>
            <person name="Wang J."/>
            <person name="Chen M."/>
            <person name="He Y."/>
            <person name="Tan F."/>
            <person name="Song X."/>
            <person name="Zheng Q."/>
            <person name="Huang R."/>
            <person name="Yang H."/>
            <person name="Du X."/>
            <person name="Chen L."/>
            <person name="Yang M."/>
            <person name="Gaffney P.M."/>
            <person name="Wang S."/>
            <person name="Luo L."/>
            <person name="She Z."/>
            <person name="Ming Y."/>
            <person name="Huang W."/>
            <person name="Zhang S."/>
            <person name="Huang B."/>
            <person name="Zhang Y."/>
            <person name="Qu T."/>
            <person name="Ni P."/>
            <person name="Miao G."/>
            <person name="Wang J."/>
            <person name="Wang Q."/>
            <person name="Steinberg C.E."/>
            <person name="Wang H."/>
            <person name="Li N."/>
            <person name="Qian L."/>
            <person name="Zhang G."/>
            <person name="Li Y."/>
            <person name="Yang H."/>
            <person name="Liu X."/>
            <person name="Wang J."/>
            <person name="Yin Y."/>
            <person name="Wang J."/>
        </authorList>
    </citation>
    <scope>NUCLEOTIDE SEQUENCE [LARGE SCALE GENOMIC DNA]</scope>
    <source>
        <strain evidence="1">05x7-T-G4-1.051#20</strain>
    </source>
</reference>
<dbReference type="InParanoid" id="K1PQA1"/>
<organism evidence="1">
    <name type="scientific">Magallana gigas</name>
    <name type="common">Pacific oyster</name>
    <name type="synonym">Crassostrea gigas</name>
    <dbReference type="NCBI Taxonomy" id="29159"/>
    <lineage>
        <taxon>Eukaryota</taxon>
        <taxon>Metazoa</taxon>
        <taxon>Spiralia</taxon>
        <taxon>Lophotrochozoa</taxon>
        <taxon>Mollusca</taxon>
        <taxon>Bivalvia</taxon>
        <taxon>Autobranchia</taxon>
        <taxon>Pteriomorphia</taxon>
        <taxon>Ostreida</taxon>
        <taxon>Ostreoidea</taxon>
        <taxon>Ostreidae</taxon>
        <taxon>Magallana</taxon>
    </lineage>
</organism>
<dbReference type="HOGENOM" id="CLU_1620631_0_0_1"/>
<accession>K1PQA1</accession>
<sequence length="164" mass="18072">MTTDEIEGLKFENTRVSSSDTSITVTTSITAMNKIMYDQNIPALDSILRMAVQQFPCNEGRAALFAYRQSSEELGMSTVAIAVIAVLAIIIAAFFIVLGTLAFVRHRRGKNVPPPSDSRPMVEANCYVDESEHTDVLYTNKAFDAPQDRLQASPAVPSRSRRLT</sequence>
<evidence type="ECO:0000313" key="1">
    <source>
        <dbReference type="EMBL" id="EKC21019.1"/>
    </source>
</evidence>
<gene>
    <name evidence="1" type="ORF">CGI_10004799</name>
</gene>